<evidence type="ECO:0000313" key="1">
    <source>
        <dbReference type="EMBL" id="SHH47812.1"/>
    </source>
</evidence>
<reference evidence="2" key="1">
    <citation type="submission" date="2016-11" db="EMBL/GenBank/DDBJ databases">
        <authorList>
            <person name="Varghese N."/>
            <person name="Submissions S."/>
        </authorList>
    </citation>
    <scope>NUCLEOTIDE SEQUENCE [LARGE SCALE GENOMIC DNA]</scope>
    <source>
        <strain evidence="2">DSM 15807</strain>
    </source>
</reference>
<sequence>MMKVLLVNIDQEKLKSFLGVPIECVSIESFNEISCKSTGNLFFIYTDTDVNIPGEYDVKVIKKNNEITVMFDREYTISLNSGDYHLLDFKTDGTIYRYIFKIGDTKGIYVLKNKLNEDEILHFLLSLFVIEKIL</sequence>
<gene>
    <name evidence="1" type="ORF">SAMN02745199_1260</name>
</gene>
<dbReference type="EMBL" id="FQXN01000004">
    <property type="protein sequence ID" value="SHH47812.1"/>
    <property type="molecule type" value="Genomic_DNA"/>
</dbReference>
<protein>
    <submittedName>
        <fullName evidence="1">Uncharacterized protein</fullName>
    </submittedName>
</protein>
<name>A0A1M5TAQ9_9BACT</name>
<keyword evidence="2" id="KW-1185">Reference proteome</keyword>
<organism evidence="1 2">
    <name type="scientific">Thermosipho atlanticus DSM 15807</name>
    <dbReference type="NCBI Taxonomy" id="1123380"/>
    <lineage>
        <taxon>Bacteria</taxon>
        <taxon>Thermotogati</taxon>
        <taxon>Thermotogota</taxon>
        <taxon>Thermotogae</taxon>
        <taxon>Thermotogales</taxon>
        <taxon>Fervidobacteriaceae</taxon>
        <taxon>Thermosipho</taxon>
    </lineage>
</organism>
<dbReference type="OrthoDB" id="48250at2"/>
<proteinExistence type="predicted"/>
<dbReference type="AlphaFoldDB" id="A0A1M5TAQ9"/>
<accession>A0A1M5TAQ9</accession>
<dbReference type="STRING" id="1123380.SAMN02745199_1260"/>
<evidence type="ECO:0000313" key="2">
    <source>
        <dbReference type="Proteomes" id="UP000242592"/>
    </source>
</evidence>
<dbReference type="Proteomes" id="UP000242592">
    <property type="component" value="Unassembled WGS sequence"/>
</dbReference>